<comment type="subcellular location">
    <subcellularLocation>
        <location evidence="1">Cell membrane</location>
        <topology evidence="1">Multi-pass membrane protein</topology>
    </subcellularLocation>
</comment>
<evidence type="ECO:0000313" key="8">
    <source>
        <dbReference type="EMBL" id="MFD1020645.1"/>
    </source>
</evidence>
<comment type="caution">
    <text evidence="8">The sequence shown here is derived from an EMBL/GenBank/DDBJ whole genome shotgun (WGS) entry which is preliminary data.</text>
</comment>
<sequence length="305" mass="34288">MVIVLFLLFMVLSIMLASQAVLQLVFQRAIALERRLNVYAVEPSIKHKAPNKKASAKNRSTIFHKPKKLVGHLLSKEAKAELDKKLRDAGMSHRWNAVDYRLIQLAISSSLFLFSLLFLSQQASSTFSLVMLSSALGGLGYYYMNFTLSVKKSKRIVQVQKTMADFFDMITLSLEAGMGLDASLQKACQQIKGPLSEEFLKALEEMKLGKSRREAFSNLKNRIPAPDFQGIMTSLIQADQLGIGMGKALRTITVRVREQQKQLAKEKAMKAPVKMLFPMVFFIFPALFIILLGPLVIYFVQNGFN</sequence>
<evidence type="ECO:0000313" key="9">
    <source>
        <dbReference type="Proteomes" id="UP001596990"/>
    </source>
</evidence>
<keyword evidence="9" id="KW-1185">Reference proteome</keyword>
<dbReference type="Proteomes" id="UP001596990">
    <property type="component" value="Unassembled WGS sequence"/>
</dbReference>
<dbReference type="InterPro" id="IPR018076">
    <property type="entry name" value="T2SS_GspF_dom"/>
</dbReference>
<keyword evidence="3 6" id="KW-0812">Transmembrane</keyword>
<feature type="transmembrane region" description="Helical" evidence="6">
    <location>
        <begin position="275"/>
        <end position="300"/>
    </location>
</feature>
<evidence type="ECO:0000256" key="4">
    <source>
        <dbReference type="ARBA" id="ARBA00022989"/>
    </source>
</evidence>
<evidence type="ECO:0000256" key="3">
    <source>
        <dbReference type="ARBA" id="ARBA00022692"/>
    </source>
</evidence>
<feature type="transmembrane region" description="Helical" evidence="6">
    <location>
        <begin position="126"/>
        <end position="144"/>
    </location>
</feature>
<evidence type="ECO:0000256" key="5">
    <source>
        <dbReference type="ARBA" id="ARBA00023136"/>
    </source>
</evidence>
<dbReference type="PANTHER" id="PTHR35007">
    <property type="entry name" value="INTEGRAL MEMBRANE PROTEIN-RELATED"/>
    <property type="match status" value="1"/>
</dbReference>
<evidence type="ECO:0000256" key="1">
    <source>
        <dbReference type="ARBA" id="ARBA00004651"/>
    </source>
</evidence>
<proteinExistence type="predicted"/>
<keyword evidence="4 6" id="KW-1133">Transmembrane helix</keyword>
<feature type="transmembrane region" description="Helical" evidence="6">
    <location>
        <begin position="102"/>
        <end position="120"/>
    </location>
</feature>
<dbReference type="RefSeq" id="WP_386062715.1">
    <property type="nucleotide sequence ID" value="NZ_JBHTKL010000006.1"/>
</dbReference>
<reference evidence="9" key="1">
    <citation type="journal article" date="2019" name="Int. J. Syst. Evol. Microbiol.">
        <title>The Global Catalogue of Microorganisms (GCM) 10K type strain sequencing project: providing services to taxonomists for standard genome sequencing and annotation.</title>
        <authorList>
            <consortium name="The Broad Institute Genomics Platform"/>
            <consortium name="The Broad Institute Genome Sequencing Center for Infectious Disease"/>
            <person name="Wu L."/>
            <person name="Ma J."/>
        </authorList>
    </citation>
    <scope>NUCLEOTIDE SEQUENCE [LARGE SCALE GENOMIC DNA]</scope>
    <source>
        <strain evidence="9">CCUG 56607</strain>
    </source>
</reference>
<dbReference type="EMBL" id="JBHTKL010000006">
    <property type="protein sequence ID" value="MFD1020645.1"/>
    <property type="molecule type" value="Genomic_DNA"/>
</dbReference>
<feature type="domain" description="Type II secretion system protein GspF" evidence="7">
    <location>
        <begin position="166"/>
        <end position="292"/>
    </location>
</feature>
<dbReference type="PANTHER" id="PTHR35007:SF2">
    <property type="entry name" value="PILUS ASSEMBLE PROTEIN"/>
    <property type="match status" value="1"/>
</dbReference>
<keyword evidence="2" id="KW-1003">Cell membrane</keyword>
<dbReference type="Pfam" id="PF00482">
    <property type="entry name" value="T2SSF"/>
    <property type="match status" value="1"/>
</dbReference>
<evidence type="ECO:0000256" key="6">
    <source>
        <dbReference type="SAM" id="Phobius"/>
    </source>
</evidence>
<keyword evidence="5 6" id="KW-0472">Membrane</keyword>
<organism evidence="8 9">
    <name type="scientific">Thalassobacillus hwangdonensis</name>
    <dbReference type="NCBI Taxonomy" id="546108"/>
    <lineage>
        <taxon>Bacteria</taxon>
        <taxon>Bacillati</taxon>
        <taxon>Bacillota</taxon>
        <taxon>Bacilli</taxon>
        <taxon>Bacillales</taxon>
        <taxon>Bacillaceae</taxon>
        <taxon>Thalassobacillus</taxon>
    </lineage>
</organism>
<dbReference type="InterPro" id="IPR042094">
    <property type="entry name" value="T2SS_GspF_sf"/>
</dbReference>
<feature type="transmembrane region" description="Helical" evidence="6">
    <location>
        <begin position="6"/>
        <end position="26"/>
    </location>
</feature>
<evidence type="ECO:0000256" key="2">
    <source>
        <dbReference type="ARBA" id="ARBA00022475"/>
    </source>
</evidence>
<name>A0ABW3L3S7_9BACI</name>
<dbReference type="Gene3D" id="1.20.81.30">
    <property type="entry name" value="Type II secretion system (T2SS), domain F"/>
    <property type="match status" value="1"/>
</dbReference>
<accession>A0ABW3L3S7</accession>
<protein>
    <submittedName>
        <fullName evidence="8">Type II secretion system F family protein</fullName>
    </submittedName>
</protein>
<gene>
    <name evidence="8" type="ORF">ACFQ2J_15765</name>
</gene>
<evidence type="ECO:0000259" key="7">
    <source>
        <dbReference type="Pfam" id="PF00482"/>
    </source>
</evidence>